<organism evidence="7 8">
    <name type="scientific">Microbulbifer flavimaris</name>
    <dbReference type="NCBI Taxonomy" id="1781068"/>
    <lineage>
        <taxon>Bacteria</taxon>
        <taxon>Pseudomonadati</taxon>
        <taxon>Pseudomonadota</taxon>
        <taxon>Gammaproteobacteria</taxon>
        <taxon>Cellvibrionales</taxon>
        <taxon>Microbulbiferaceae</taxon>
        <taxon>Microbulbifer</taxon>
    </lineage>
</organism>
<dbReference type="PANTHER" id="PTHR10846">
    <property type="entry name" value="SODIUM/POTASSIUM/CALCIUM EXCHANGER"/>
    <property type="match status" value="1"/>
</dbReference>
<comment type="caution">
    <text evidence="7">The sequence shown here is derived from an EMBL/GenBank/DDBJ whole genome shotgun (WGS) entry which is preliminary data.</text>
</comment>
<accession>A0ABX4I161</accession>
<keyword evidence="3 5" id="KW-1133">Transmembrane helix</keyword>
<evidence type="ECO:0000256" key="1">
    <source>
        <dbReference type="ARBA" id="ARBA00004141"/>
    </source>
</evidence>
<dbReference type="EMBL" id="LRFG02000002">
    <property type="protein sequence ID" value="PCO06155.1"/>
    <property type="molecule type" value="Genomic_DNA"/>
</dbReference>
<protein>
    <submittedName>
        <fullName evidence="7">Calcium/sodium antiporter</fullName>
    </submittedName>
</protein>
<dbReference type="InterPro" id="IPR004481">
    <property type="entry name" value="K/Na/Ca-exchanger"/>
</dbReference>
<proteinExistence type="predicted"/>
<feature type="transmembrane region" description="Helical" evidence="5">
    <location>
        <begin position="246"/>
        <end position="265"/>
    </location>
</feature>
<evidence type="ECO:0000256" key="5">
    <source>
        <dbReference type="SAM" id="Phobius"/>
    </source>
</evidence>
<dbReference type="PANTHER" id="PTHR10846:SF8">
    <property type="entry name" value="INNER MEMBRANE PROTEIN YRBG"/>
    <property type="match status" value="1"/>
</dbReference>
<name>A0ABX4I161_9GAMM</name>
<dbReference type="NCBIfam" id="TIGR00367">
    <property type="entry name" value="calcium/sodium antiporter"/>
    <property type="match status" value="1"/>
</dbReference>
<feature type="transmembrane region" description="Helical" evidence="5">
    <location>
        <begin position="277"/>
        <end position="296"/>
    </location>
</feature>
<gene>
    <name evidence="7" type="ORF">AWR36_005060</name>
</gene>
<comment type="subcellular location">
    <subcellularLocation>
        <location evidence="1">Membrane</location>
        <topology evidence="1">Multi-pass membrane protein</topology>
    </subcellularLocation>
</comment>
<dbReference type="Proteomes" id="UP000218427">
    <property type="component" value="Unassembled WGS sequence"/>
</dbReference>
<evidence type="ECO:0000259" key="6">
    <source>
        <dbReference type="Pfam" id="PF01699"/>
    </source>
</evidence>
<evidence type="ECO:0000256" key="3">
    <source>
        <dbReference type="ARBA" id="ARBA00022989"/>
    </source>
</evidence>
<evidence type="ECO:0000313" key="7">
    <source>
        <dbReference type="EMBL" id="PCO06155.1"/>
    </source>
</evidence>
<feature type="transmembrane region" description="Helical" evidence="5">
    <location>
        <begin position="210"/>
        <end position="234"/>
    </location>
</feature>
<sequence length="326" mass="33746">MFEGSMPEVWLAALALLVGLAGLVWAADRFVAGSAALALHLGLSKLVIGLTIVSLGTSAPEIMVAVSAAQRGAGELAIGNALGSNLANIGLVLGATALIAPLPVQRHLLGQEIPALLVVTALAGFVLHDARLTAGEGLFLIAVLMLLLWMTVRLKKRHHGAEEEGVEIRDYTAARGFLWFGIGLAALLASAEVLVWGASHLAAAAGISPLIIGLTVIAVGTSLPELAASVASALKGHFDLAIGNVVGSNVFNILAVMSVPGIIAPLELQPAVFSRDYLAMLAMTLLLVSAIAASLWRRPCGARIGRRLGATLLGCYGAYYWLLLHN</sequence>
<evidence type="ECO:0000256" key="2">
    <source>
        <dbReference type="ARBA" id="ARBA00022692"/>
    </source>
</evidence>
<dbReference type="InterPro" id="IPR044880">
    <property type="entry name" value="NCX_ion-bd_dom_sf"/>
</dbReference>
<feature type="transmembrane region" description="Helical" evidence="5">
    <location>
        <begin position="177"/>
        <end position="198"/>
    </location>
</feature>
<dbReference type="InterPro" id="IPR004837">
    <property type="entry name" value="NaCa_Exmemb"/>
</dbReference>
<keyword evidence="2 5" id="KW-0812">Transmembrane</keyword>
<feature type="domain" description="Sodium/calcium exchanger membrane region" evidence="6">
    <location>
        <begin position="177"/>
        <end position="323"/>
    </location>
</feature>
<feature type="domain" description="Sodium/calcium exchanger membrane region" evidence="6">
    <location>
        <begin position="12"/>
        <end position="150"/>
    </location>
</feature>
<feature type="transmembrane region" description="Helical" evidence="5">
    <location>
        <begin position="133"/>
        <end position="152"/>
    </location>
</feature>
<evidence type="ECO:0000313" key="8">
    <source>
        <dbReference type="Proteomes" id="UP000218427"/>
    </source>
</evidence>
<dbReference type="Pfam" id="PF01699">
    <property type="entry name" value="Na_Ca_ex"/>
    <property type="match status" value="2"/>
</dbReference>
<feature type="transmembrane region" description="Helical" evidence="5">
    <location>
        <begin position="308"/>
        <end position="324"/>
    </location>
</feature>
<dbReference type="Gene3D" id="1.20.1420.30">
    <property type="entry name" value="NCX, central ion-binding region"/>
    <property type="match status" value="1"/>
</dbReference>
<reference evidence="7" key="1">
    <citation type="submission" date="2017-08" db="EMBL/GenBank/DDBJ databases">
        <title>Microbulbifer marisrubri sp. nov., a halophilic alphaproteobacterium isolated from marine sediment of the Yellow Sea, China.</title>
        <authorList>
            <person name="Zhang G."/>
            <person name="Xiong Q."/>
        </authorList>
    </citation>
    <scope>NUCLEOTIDE SEQUENCE [LARGE SCALE GENOMIC DNA]</scope>
    <source>
        <strain evidence="7">WRN-8</strain>
    </source>
</reference>
<keyword evidence="8" id="KW-1185">Reference proteome</keyword>
<evidence type="ECO:0000256" key="4">
    <source>
        <dbReference type="ARBA" id="ARBA00023136"/>
    </source>
</evidence>
<keyword evidence="4 5" id="KW-0472">Membrane</keyword>